<evidence type="ECO:0000256" key="4">
    <source>
        <dbReference type="ARBA" id="ARBA00023110"/>
    </source>
</evidence>
<dbReference type="PANTHER" id="PTHR47245">
    <property type="entry name" value="PEPTIDYLPROLYL ISOMERASE"/>
    <property type="match status" value="1"/>
</dbReference>
<organism evidence="7 8">
    <name type="scientific">Candidatus Nitrosocosmicus oleophilus</name>
    <dbReference type="NCBI Taxonomy" id="1353260"/>
    <lineage>
        <taxon>Archaea</taxon>
        <taxon>Nitrososphaerota</taxon>
        <taxon>Nitrososphaeria</taxon>
        <taxon>Nitrososphaerales</taxon>
        <taxon>Nitrososphaeraceae</taxon>
        <taxon>Candidatus Nitrosocosmicus</taxon>
    </lineage>
</organism>
<evidence type="ECO:0000256" key="1">
    <source>
        <dbReference type="ARBA" id="ARBA00000971"/>
    </source>
</evidence>
<keyword evidence="4" id="KW-0697">Rotamase</keyword>
<dbReference type="Pfam" id="PF13616">
    <property type="entry name" value="Rotamase_3"/>
    <property type="match status" value="1"/>
</dbReference>
<evidence type="ECO:0000256" key="3">
    <source>
        <dbReference type="ARBA" id="ARBA00022729"/>
    </source>
</evidence>
<protein>
    <recommendedName>
        <fullName evidence="2">peptidylprolyl isomerase</fullName>
        <ecNumber evidence="2">5.2.1.8</ecNumber>
    </recommendedName>
</protein>
<dbReference type="PANTHER" id="PTHR47245:SF1">
    <property type="entry name" value="FOLDASE PROTEIN PRSA"/>
    <property type="match status" value="1"/>
</dbReference>
<evidence type="ECO:0000256" key="2">
    <source>
        <dbReference type="ARBA" id="ARBA00013194"/>
    </source>
</evidence>
<dbReference type="KEGG" id="taa:NMY3_02105"/>
<keyword evidence="8" id="KW-1185">Reference proteome</keyword>
<sequence length="109" mass="12166">MFIYCENSNLDGERDKVADKIKCYHILVKKQSEALLILEKLKKGEGFSNLAKEFSIDKGSGKKGGDLGFFGKGMMVKPFEEAAFKLKKGEVTAEPVKTEFGYHIIKRSG</sequence>
<dbReference type="PROSITE" id="PS01096">
    <property type="entry name" value="PPIC_PPIASE_1"/>
    <property type="match status" value="1"/>
</dbReference>
<evidence type="ECO:0000313" key="8">
    <source>
        <dbReference type="Proteomes" id="UP000058925"/>
    </source>
</evidence>
<dbReference type="SUPFAM" id="SSF54534">
    <property type="entry name" value="FKBP-like"/>
    <property type="match status" value="1"/>
</dbReference>
<evidence type="ECO:0000259" key="6">
    <source>
        <dbReference type="PROSITE" id="PS50198"/>
    </source>
</evidence>
<dbReference type="OrthoDB" id="52538at2157"/>
<evidence type="ECO:0000256" key="5">
    <source>
        <dbReference type="ARBA" id="ARBA00023235"/>
    </source>
</evidence>
<dbReference type="AlphaFoldDB" id="A0A654M0T1"/>
<dbReference type="InterPro" id="IPR050245">
    <property type="entry name" value="PrsA_foldase"/>
</dbReference>
<keyword evidence="5 7" id="KW-0413">Isomerase</keyword>
<dbReference type="InterPro" id="IPR046357">
    <property type="entry name" value="PPIase_dom_sf"/>
</dbReference>
<dbReference type="Gene3D" id="3.10.50.40">
    <property type="match status" value="1"/>
</dbReference>
<keyword evidence="3" id="KW-0732">Signal</keyword>
<name>A0A654M0T1_9ARCH</name>
<dbReference type="Proteomes" id="UP000058925">
    <property type="component" value="Chromosome"/>
</dbReference>
<dbReference type="EC" id="5.2.1.8" evidence="2"/>
<dbReference type="GO" id="GO:0003755">
    <property type="term" value="F:peptidyl-prolyl cis-trans isomerase activity"/>
    <property type="evidence" value="ECO:0007669"/>
    <property type="project" value="UniProtKB-KW"/>
</dbReference>
<proteinExistence type="predicted"/>
<dbReference type="PROSITE" id="PS50198">
    <property type="entry name" value="PPIC_PPIASE_2"/>
    <property type="match status" value="1"/>
</dbReference>
<dbReference type="InterPro" id="IPR023058">
    <property type="entry name" value="PPIase_PpiC_CS"/>
</dbReference>
<dbReference type="EMBL" id="CP012850">
    <property type="protein sequence ID" value="ALI36306.1"/>
    <property type="molecule type" value="Genomic_DNA"/>
</dbReference>
<feature type="domain" description="PpiC" evidence="6">
    <location>
        <begin position="18"/>
        <end position="109"/>
    </location>
</feature>
<comment type="catalytic activity">
    <reaction evidence="1">
        <text>[protein]-peptidylproline (omega=180) = [protein]-peptidylproline (omega=0)</text>
        <dbReference type="Rhea" id="RHEA:16237"/>
        <dbReference type="Rhea" id="RHEA-COMP:10747"/>
        <dbReference type="Rhea" id="RHEA-COMP:10748"/>
        <dbReference type="ChEBI" id="CHEBI:83833"/>
        <dbReference type="ChEBI" id="CHEBI:83834"/>
        <dbReference type="EC" id="5.2.1.8"/>
    </reaction>
</comment>
<evidence type="ECO:0000313" key="7">
    <source>
        <dbReference type="EMBL" id="ALI36306.1"/>
    </source>
</evidence>
<dbReference type="InterPro" id="IPR000297">
    <property type="entry name" value="PPIase_PpiC"/>
</dbReference>
<reference evidence="8" key="1">
    <citation type="submission" date="2015-10" db="EMBL/GenBank/DDBJ databases">
        <title>Niche specialization of a soil ammonia-oxidizing archaeon, Candidatus Nitrosocosmicus oleophilus.</title>
        <authorList>
            <person name="Jung M.-Y."/>
            <person name="Rhee S.-K."/>
        </authorList>
    </citation>
    <scope>NUCLEOTIDE SEQUENCE [LARGE SCALE GENOMIC DNA]</scope>
    <source>
        <strain evidence="8">MY3</strain>
    </source>
</reference>
<gene>
    <name evidence="7" type="primary">prsA1</name>
    <name evidence="7" type="ORF">NMY3_02105</name>
</gene>
<accession>A0A654M0T1</accession>